<dbReference type="SUPFAM" id="SSF55729">
    <property type="entry name" value="Acyl-CoA N-acyltransferases (Nat)"/>
    <property type="match status" value="1"/>
</dbReference>
<organism evidence="2 3">
    <name type="scientific">Brachybacterium aquaticum</name>
    <dbReference type="NCBI Taxonomy" id="1432564"/>
    <lineage>
        <taxon>Bacteria</taxon>
        <taxon>Bacillati</taxon>
        <taxon>Actinomycetota</taxon>
        <taxon>Actinomycetes</taxon>
        <taxon>Micrococcales</taxon>
        <taxon>Dermabacteraceae</taxon>
        <taxon>Brachybacterium</taxon>
    </lineage>
</organism>
<dbReference type="AlphaFoldDB" id="A0A841AH72"/>
<keyword evidence="2" id="KW-0808">Transferase</keyword>
<dbReference type="InterPro" id="IPR016181">
    <property type="entry name" value="Acyl_CoA_acyltransferase"/>
</dbReference>
<evidence type="ECO:0000259" key="1">
    <source>
        <dbReference type="PROSITE" id="PS51186"/>
    </source>
</evidence>
<sequence length="165" mass="17286">MSGLRLEPLGPQHGLALLAGQDEQLAREIIGGRWEPDALADFLDRASRWRADGPVREYAALVDGELVGGGGLHLLAPGLARGETALNYWVLQGCRGRGLGHAIAALLVAQARADAGIARLVLRIAPGNAGSLAVARGLGAQSTGAVERHPADGRRAVERWELGVR</sequence>
<evidence type="ECO:0000313" key="2">
    <source>
        <dbReference type="EMBL" id="MBB5832388.1"/>
    </source>
</evidence>
<gene>
    <name evidence="2" type="ORF">HNR70_002201</name>
</gene>
<protein>
    <submittedName>
        <fullName evidence="2">RimJ/RimL family protein N-acetyltransferase</fullName>
    </submittedName>
</protein>
<dbReference type="Proteomes" id="UP000588158">
    <property type="component" value="Unassembled WGS sequence"/>
</dbReference>
<reference evidence="2 3" key="1">
    <citation type="submission" date="2020-08" db="EMBL/GenBank/DDBJ databases">
        <title>Sequencing the genomes of 1000 actinobacteria strains.</title>
        <authorList>
            <person name="Klenk H.-P."/>
        </authorList>
    </citation>
    <scope>NUCLEOTIDE SEQUENCE [LARGE SCALE GENOMIC DNA]</scope>
    <source>
        <strain evidence="2 3">DSM 28796</strain>
    </source>
</reference>
<dbReference type="InterPro" id="IPR000182">
    <property type="entry name" value="GNAT_dom"/>
</dbReference>
<keyword evidence="3" id="KW-1185">Reference proteome</keyword>
<dbReference type="EMBL" id="JACHLZ010000001">
    <property type="protein sequence ID" value="MBB5832388.1"/>
    <property type="molecule type" value="Genomic_DNA"/>
</dbReference>
<feature type="domain" description="N-acetyltransferase" evidence="1">
    <location>
        <begin position="4"/>
        <end position="161"/>
    </location>
</feature>
<name>A0A841AH72_9MICO</name>
<dbReference type="Gene3D" id="3.40.630.30">
    <property type="match status" value="1"/>
</dbReference>
<dbReference type="PROSITE" id="PS51186">
    <property type="entry name" value="GNAT"/>
    <property type="match status" value="1"/>
</dbReference>
<proteinExistence type="predicted"/>
<dbReference type="Pfam" id="PF13302">
    <property type="entry name" value="Acetyltransf_3"/>
    <property type="match status" value="1"/>
</dbReference>
<evidence type="ECO:0000313" key="3">
    <source>
        <dbReference type="Proteomes" id="UP000588158"/>
    </source>
</evidence>
<comment type="caution">
    <text evidence="2">The sequence shown here is derived from an EMBL/GenBank/DDBJ whole genome shotgun (WGS) entry which is preliminary data.</text>
</comment>
<dbReference type="RefSeq" id="WP_312857642.1">
    <property type="nucleotide sequence ID" value="NZ_JACHLZ010000001.1"/>
</dbReference>
<dbReference type="GO" id="GO:0016747">
    <property type="term" value="F:acyltransferase activity, transferring groups other than amino-acyl groups"/>
    <property type="evidence" value="ECO:0007669"/>
    <property type="project" value="InterPro"/>
</dbReference>
<accession>A0A841AH72</accession>